<protein>
    <submittedName>
        <fullName evidence="2">DUF3887 domain-containing protein</fullName>
    </submittedName>
</protein>
<keyword evidence="3" id="KW-1185">Reference proteome</keyword>
<dbReference type="AlphaFoldDB" id="A0A2P7N0F1"/>
<proteinExistence type="predicted"/>
<organism evidence="2 3">
    <name type="scientific">Cyanobium usitatum str. Tous</name>
    <dbReference type="NCBI Taxonomy" id="2116684"/>
    <lineage>
        <taxon>Bacteria</taxon>
        <taxon>Bacillati</taxon>
        <taxon>Cyanobacteriota</taxon>
        <taxon>Cyanophyceae</taxon>
        <taxon>Synechococcales</taxon>
        <taxon>Prochlorococcaceae</taxon>
        <taxon>Cyanobium</taxon>
    </lineage>
</organism>
<evidence type="ECO:0000259" key="1">
    <source>
        <dbReference type="Pfam" id="PF13026"/>
    </source>
</evidence>
<feature type="domain" description="DUF3887" evidence="1">
    <location>
        <begin position="170"/>
        <end position="259"/>
    </location>
</feature>
<gene>
    <name evidence="2" type="ORF">C7K55_03080</name>
</gene>
<dbReference type="InterPro" id="IPR024981">
    <property type="entry name" value="DUF3887"/>
</dbReference>
<name>A0A2P7N0F1_9CYAN</name>
<evidence type="ECO:0000313" key="2">
    <source>
        <dbReference type="EMBL" id="PSJ06950.1"/>
    </source>
</evidence>
<dbReference type="Gene3D" id="3.10.450.590">
    <property type="match status" value="1"/>
</dbReference>
<reference evidence="2 3" key="1">
    <citation type="journal article" date="2018" name="Environ. Microbiol.">
        <title>Ecological and genomic features of two widespread freshwater picocyanobacteria.</title>
        <authorList>
            <person name="Cabello-Yeves P.J."/>
            <person name="Picazo A."/>
            <person name="Camacho A."/>
            <person name="Callieri C."/>
            <person name="Rosselli R."/>
            <person name="Roda-Garcia J.J."/>
            <person name="Coutinho F.H."/>
            <person name="Rodriguez-Valera F."/>
        </authorList>
    </citation>
    <scope>NUCLEOTIDE SEQUENCE [LARGE SCALE GENOMIC DNA]</scope>
    <source>
        <strain evidence="2 3">Tous</strain>
    </source>
</reference>
<dbReference type="EMBL" id="PXXO01000002">
    <property type="protein sequence ID" value="PSJ06950.1"/>
    <property type="molecule type" value="Genomic_DNA"/>
</dbReference>
<dbReference type="Pfam" id="PF13026">
    <property type="entry name" value="DUF3887"/>
    <property type="match status" value="1"/>
</dbReference>
<dbReference type="OrthoDB" id="555018at2"/>
<evidence type="ECO:0000313" key="3">
    <source>
        <dbReference type="Proteomes" id="UP000243002"/>
    </source>
</evidence>
<comment type="caution">
    <text evidence="2">The sequence shown here is derived from an EMBL/GenBank/DDBJ whole genome shotgun (WGS) entry which is preliminary data.</text>
</comment>
<dbReference type="RefSeq" id="WP_106501924.1">
    <property type="nucleotide sequence ID" value="NZ_PXXO01000002.1"/>
</dbReference>
<dbReference type="Proteomes" id="UP000243002">
    <property type="component" value="Unassembled WGS sequence"/>
</dbReference>
<sequence length="273" mass="29357">MFVFAMSLRHLRPVQQPQALSRMALGMLALATGLSITMAALPGTSGSAALAQSQSGGVDRPALSVEAARAAADRILAAVKSRDANLRYSQFSEELKAVSSPSMVAETMRTQPKLLSWTLLSVQGGLRNTTVEASLTTSMGKRELFIVLNPEGKLAGYHLDVTDEAPGAVAKRFVTALSSGQFISARSFLSLSLQKEISASSLQVRWQQLQRQTGEFVRIRKVVVAEGGGDQRLVLVSSDFNRLSDSLFVILNANNEIIGIDFPSDPITPKPVR</sequence>
<accession>A0A2P7N0F1</accession>